<reference evidence="2" key="1">
    <citation type="submission" date="2022-11" db="UniProtKB">
        <authorList>
            <consortium name="WormBaseParasite"/>
        </authorList>
    </citation>
    <scope>IDENTIFICATION</scope>
</reference>
<accession>A0A914YRA3</accession>
<dbReference type="AlphaFoldDB" id="A0A914YRA3"/>
<dbReference type="Proteomes" id="UP000887577">
    <property type="component" value="Unplaced"/>
</dbReference>
<evidence type="ECO:0000313" key="1">
    <source>
        <dbReference type="Proteomes" id="UP000887577"/>
    </source>
</evidence>
<name>A0A914YRA3_9BILA</name>
<dbReference type="WBParaSite" id="PSU_v2.g2545.t1">
    <property type="protein sequence ID" value="PSU_v2.g2545.t1"/>
    <property type="gene ID" value="PSU_v2.g2545"/>
</dbReference>
<proteinExistence type="predicted"/>
<sequence>MKIIFEKIECKLWLLGSLHIRYPDFPQNFLPKLYRSDAKDVSLHSNINYLNQVKLLASSAINLSLAGFVLEESGQHILLENFIEYFPMLEKFCIYWNDKNIPPCKNYEKVLTSLQKFPAFRELMFYNLPDNFNIHTFLHCVKHIKIQFKTKLAFMNESSEAEVENRLEEIVDELNKTKNFDYCPTLIWSYTLRKLKLRKYAPLESKIDQYLKHKRLNL</sequence>
<evidence type="ECO:0000313" key="2">
    <source>
        <dbReference type="WBParaSite" id="PSU_v2.g2545.t1"/>
    </source>
</evidence>
<keyword evidence="1" id="KW-1185">Reference proteome</keyword>
<protein>
    <submittedName>
        <fullName evidence="2">Uncharacterized protein</fullName>
    </submittedName>
</protein>
<organism evidence="1 2">
    <name type="scientific">Panagrolaimus superbus</name>
    <dbReference type="NCBI Taxonomy" id="310955"/>
    <lineage>
        <taxon>Eukaryota</taxon>
        <taxon>Metazoa</taxon>
        <taxon>Ecdysozoa</taxon>
        <taxon>Nematoda</taxon>
        <taxon>Chromadorea</taxon>
        <taxon>Rhabditida</taxon>
        <taxon>Tylenchina</taxon>
        <taxon>Panagrolaimomorpha</taxon>
        <taxon>Panagrolaimoidea</taxon>
        <taxon>Panagrolaimidae</taxon>
        <taxon>Panagrolaimus</taxon>
    </lineage>
</organism>